<gene>
    <name evidence="1" type="ORF">J1TS3_27590</name>
</gene>
<name>A0ABQ4K7C7_9BACI</name>
<comment type="caution">
    <text evidence="1">The sequence shown here is derived from an EMBL/GenBank/DDBJ whole genome shotgun (WGS) entry which is preliminary data.</text>
</comment>
<dbReference type="EMBL" id="BOQT01000010">
    <property type="protein sequence ID" value="GIN21625.1"/>
    <property type="molecule type" value="Genomic_DNA"/>
</dbReference>
<proteinExistence type="predicted"/>
<organism evidence="1 2">
    <name type="scientific">Siminovitchia fordii</name>
    <dbReference type="NCBI Taxonomy" id="254759"/>
    <lineage>
        <taxon>Bacteria</taxon>
        <taxon>Bacillati</taxon>
        <taxon>Bacillota</taxon>
        <taxon>Bacilli</taxon>
        <taxon>Bacillales</taxon>
        <taxon>Bacillaceae</taxon>
        <taxon>Siminovitchia</taxon>
    </lineage>
</organism>
<sequence length="70" mass="8404">MAASSHFRYSITGRTYRIRQCAFSLIRSFNGKRFSEKLDNYVIILKYRRKLLFKESEQNQWIFCGDVEAD</sequence>
<protein>
    <submittedName>
        <fullName evidence="1">Uncharacterized protein</fullName>
    </submittedName>
</protein>
<reference evidence="1 2" key="1">
    <citation type="submission" date="2021-03" db="EMBL/GenBank/DDBJ databases">
        <title>Antimicrobial resistance genes in bacteria isolated from Japanese honey, and their potential for conferring macrolide and lincosamide resistance in the American foulbrood pathogen Paenibacillus larvae.</title>
        <authorList>
            <person name="Okamoto M."/>
            <person name="Kumagai M."/>
            <person name="Kanamori H."/>
            <person name="Takamatsu D."/>
        </authorList>
    </citation>
    <scope>NUCLEOTIDE SEQUENCE [LARGE SCALE GENOMIC DNA]</scope>
    <source>
        <strain evidence="1 2">J1TS3</strain>
    </source>
</reference>
<dbReference type="Proteomes" id="UP000680279">
    <property type="component" value="Unassembled WGS sequence"/>
</dbReference>
<evidence type="ECO:0000313" key="2">
    <source>
        <dbReference type="Proteomes" id="UP000680279"/>
    </source>
</evidence>
<accession>A0ABQ4K7C7</accession>
<keyword evidence="2" id="KW-1185">Reference proteome</keyword>
<evidence type="ECO:0000313" key="1">
    <source>
        <dbReference type="EMBL" id="GIN21625.1"/>
    </source>
</evidence>